<feature type="region of interest" description="Disordered" evidence="1">
    <location>
        <begin position="28"/>
        <end position="74"/>
    </location>
</feature>
<dbReference type="SUPFAM" id="SSF56112">
    <property type="entry name" value="Protein kinase-like (PK-like)"/>
    <property type="match status" value="1"/>
</dbReference>
<reference evidence="2" key="1">
    <citation type="submission" date="2024-04" db="EMBL/GenBank/DDBJ databases">
        <authorList>
            <person name="Roder T."/>
            <person name="Oberhansli S."/>
            <person name="Kreuzer M."/>
        </authorList>
    </citation>
    <scope>NUCLEOTIDE SEQUENCE</scope>
    <source>
        <strain evidence="2">LWS13-1.2</strain>
    </source>
</reference>
<sequence length="193" mass="21347">MSRIRWDEIPPALRAAIEDVLGEPVVAAHSQPGGYSPGSADRVGAAARSRRLRPRAPRGADGCRGPRCRGRARRPARALRHARADNILLRDDGTVLLVDWPWGARGVPWFDALSLLINVRHYDPGADIERLVTAHPVFEGMLADAATRVLSGFAGLFLGSSLRPAPPRMPTLRRFQRDQAVVTLDWVRERWEG</sequence>
<organism evidence="2">
    <name type="scientific">Microbacterium sp. LWS13-1.2</name>
    <dbReference type="NCBI Taxonomy" id="3135264"/>
    <lineage>
        <taxon>Bacteria</taxon>
        <taxon>Bacillati</taxon>
        <taxon>Actinomycetota</taxon>
        <taxon>Actinomycetes</taxon>
        <taxon>Micrococcales</taxon>
        <taxon>Microbacteriaceae</taxon>
        <taxon>Microbacterium</taxon>
    </lineage>
</organism>
<name>A0AAU6SB40_9MICO</name>
<gene>
    <name evidence="2" type="ORF">MRBLWS13_001756</name>
</gene>
<dbReference type="InterPro" id="IPR011009">
    <property type="entry name" value="Kinase-like_dom_sf"/>
</dbReference>
<accession>A0AAU6SB40</accession>
<evidence type="ECO:0008006" key="3">
    <source>
        <dbReference type="Google" id="ProtNLM"/>
    </source>
</evidence>
<proteinExistence type="predicted"/>
<dbReference type="EMBL" id="CP151632">
    <property type="protein sequence ID" value="WZO34112.1"/>
    <property type="molecule type" value="Genomic_DNA"/>
</dbReference>
<dbReference type="RefSeq" id="WP_349428659.1">
    <property type="nucleotide sequence ID" value="NZ_CP151632.1"/>
</dbReference>
<evidence type="ECO:0000256" key="1">
    <source>
        <dbReference type="SAM" id="MobiDB-lite"/>
    </source>
</evidence>
<protein>
    <recommendedName>
        <fullName evidence="3">Aminoglycoside phosphotransferase domain-containing protein</fullName>
    </recommendedName>
</protein>
<evidence type="ECO:0000313" key="2">
    <source>
        <dbReference type="EMBL" id="WZO34112.1"/>
    </source>
</evidence>
<dbReference type="AlphaFoldDB" id="A0AAU6SB40"/>